<organism evidence="3 4">
    <name type="scientific">Candidatus Gottesmanbacteria bacterium RBG_13_37_7</name>
    <dbReference type="NCBI Taxonomy" id="1798369"/>
    <lineage>
        <taxon>Bacteria</taxon>
        <taxon>Candidatus Gottesmaniibacteriota</taxon>
    </lineage>
</organism>
<accession>A0A1F5YH48</accession>
<dbReference type="InterPro" id="IPR050194">
    <property type="entry name" value="Glycosyltransferase_grp1"/>
</dbReference>
<evidence type="ECO:0008006" key="5">
    <source>
        <dbReference type="Google" id="ProtNLM"/>
    </source>
</evidence>
<evidence type="ECO:0000313" key="4">
    <source>
        <dbReference type="Proteomes" id="UP000178230"/>
    </source>
</evidence>
<feature type="domain" description="Glycosyltransferase subfamily 4-like N-terminal" evidence="2">
    <location>
        <begin position="21"/>
        <end position="199"/>
    </location>
</feature>
<dbReference type="Gene3D" id="3.40.50.2000">
    <property type="entry name" value="Glycogen Phosphorylase B"/>
    <property type="match status" value="2"/>
</dbReference>
<evidence type="ECO:0000259" key="1">
    <source>
        <dbReference type="Pfam" id="PF00534"/>
    </source>
</evidence>
<dbReference type="GO" id="GO:0016758">
    <property type="term" value="F:hexosyltransferase activity"/>
    <property type="evidence" value="ECO:0007669"/>
    <property type="project" value="TreeGrafter"/>
</dbReference>
<gene>
    <name evidence="3" type="ORF">A2Y99_01275</name>
</gene>
<evidence type="ECO:0000259" key="2">
    <source>
        <dbReference type="Pfam" id="PF13439"/>
    </source>
</evidence>
<dbReference type="Pfam" id="PF13439">
    <property type="entry name" value="Glyco_transf_4"/>
    <property type="match status" value="1"/>
</dbReference>
<dbReference type="InterPro" id="IPR001296">
    <property type="entry name" value="Glyco_trans_1"/>
</dbReference>
<dbReference type="Pfam" id="PF00534">
    <property type="entry name" value="Glycos_transf_1"/>
    <property type="match status" value="1"/>
</dbReference>
<name>A0A1F5YH48_9BACT</name>
<protein>
    <recommendedName>
        <fullName evidence="5">Glycosyltransferase subfamily 4-like N-terminal domain-containing protein</fullName>
    </recommendedName>
</protein>
<proteinExistence type="predicted"/>
<dbReference type="InterPro" id="IPR028098">
    <property type="entry name" value="Glyco_trans_4-like_N"/>
</dbReference>
<dbReference type="SUPFAM" id="SSF53756">
    <property type="entry name" value="UDP-Glycosyltransferase/glycogen phosphorylase"/>
    <property type="match status" value="1"/>
</dbReference>
<dbReference type="EMBL" id="MFIY01000051">
    <property type="protein sequence ID" value="OGF99484.1"/>
    <property type="molecule type" value="Genomic_DNA"/>
</dbReference>
<reference evidence="3 4" key="1">
    <citation type="journal article" date="2016" name="Nat. Commun.">
        <title>Thousands of microbial genomes shed light on interconnected biogeochemical processes in an aquifer system.</title>
        <authorList>
            <person name="Anantharaman K."/>
            <person name="Brown C.T."/>
            <person name="Hug L.A."/>
            <person name="Sharon I."/>
            <person name="Castelle C.J."/>
            <person name="Probst A.J."/>
            <person name="Thomas B.C."/>
            <person name="Singh A."/>
            <person name="Wilkins M.J."/>
            <person name="Karaoz U."/>
            <person name="Brodie E.L."/>
            <person name="Williams K.H."/>
            <person name="Hubbard S.S."/>
            <person name="Banfield J.F."/>
        </authorList>
    </citation>
    <scope>NUCLEOTIDE SEQUENCE [LARGE SCALE GENOMIC DNA]</scope>
</reference>
<comment type="caution">
    <text evidence="3">The sequence shown here is derived from an EMBL/GenBank/DDBJ whole genome shotgun (WGS) entry which is preliminary data.</text>
</comment>
<sequence>MKIVHLIDYFQPKIGYQETFLSRGHQKLGYNVSVVTSNYYYPFPDYENTYGKVLGDRKLTPGQKIEEGINIVRLSSFEITGTPLIFLSGLENIFKHELPDLVICHGVFSLTSFRIAGIKKKYGFKLIYDTHAAHFNTDFSSTFSKRFYISLFRKFAVAKILKARDSVFAIGEDERDLLCEEFGLDKSAVPIIRLGVDTSLFKYSLNKRKETRKKLGIKDKEILIISTGKISSNKDIHILVEAINRLKDEKIKILLIGGGDKGYIDDLKVKTWNRNSLIIIPFMENRFLSGYYSASDLAVWSGDSTIAIQEALATGLSVILPKYYGNMFLDDSKGVIRFKRGDTSDLSEKIRNLAYNKALRKKCGRKGKFFTQSNLSWEKISHKVLDLLD</sequence>
<dbReference type="CDD" id="cd03801">
    <property type="entry name" value="GT4_PimA-like"/>
    <property type="match status" value="1"/>
</dbReference>
<evidence type="ECO:0000313" key="3">
    <source>
        <dbReference type="EMBL" id="OGF99484.1"/>
    </source>
</evidence>
<dbReference type="PANTHER" id="PTHR45947:SF3">
    <property type="entry name" value="SULFOQUINOVOSYL TRANSFERASE SQD2"/>
    <property type="match status" value="1"/>
</dbReference>
<feature type="domain" description="Glycosyl transferase family 1" evidence="1">
    <location>
        <begin position="208"/>
        <end position="368"/>
    </location>
</feature>
<dbReference type="AlphaFoldDB" id="A0A1F5YH48"/>
<dbReference type="Proteomes" id="UP000178230">
    <property type="component" value="Unassembled WGS sequence"/>
</dbReference>
<dbReference type="PANTHER" id="PTHR45947">
    <property type="entry name" value="SULFOQUINOVOSYL TRANSFERASE SQD2"/>
    <property type="match status" value="1"/>
</dbReference>